<keyword evidence="7" id="KW-1185">Reference proteome</keyword>
<accession>A0AA88ALV8</accession>
<dbReference type="GO" id="GO:0005634">
    <property type="term" value="C:nucleus"/>
    <property type="evidence" value="ECO:0007669"/>
    <property type="project" value="UniProtKB-SubCell"/>
</dbReference>
<evidence type="ECO:0008006" key="8">
    <source>
        <dbReference type="Google" id="ProtNLM"/>
    </source>
</evidence>
<evidence type="ECO:0000256" key="5">
    <source>
        <dbReference type="PROSITE-ProRule" id="PRU01191"/>
    </source>
</evidence>
<comment type="similarity">
    <text evidence="5">Belongs to the GRAS family.</text>
</comment>
<dbReference type="AlphaFoldDB" id="A0AA88ALV8"/>
<keyword evidence="3" id="KW-0804">Transcription</keyword>
<dbReference type="Proteomes" id="UP001187192">
    <property type="component" value="Unassembled WGS sequence"/>
</dbReference>
<evidence type="ECO:0000256" key="2">
    <source>
        <dbReference type="ARBA" id="ARBA00023015"/>
    </source>
</evidence>
<reference evidence="6" key="1">
    <citation type="submission" date="2023-07" db="EMBL/GenBank/DDBJ databases">
        <title>draft genome sequence of fig (Ficus carica).</title>
        <authorList>
            <person name="Takahashi T."/>
            <person name="Nishimura K."/>
        </authorList>
    </citation>
    <scope>NUCLEOTIDE SEQUENCE</scope>
</reference>
<comment type="subcellular location">
    <subcellularLocation>
        <location evidence="1">Nucleus</location>
    </subcellularLocation>
</comment>
<keyword evidence="4" id="KW-0539">Nucleus</keyword>
<dbReference type="PROSITE" id="PS50985">
    <property type="entry name" value="GRAS"/>
    <property type="match status" value="1"/>
</dbReference>
<evidence type="ECO:0000256" key="4">
    <source>
        <dbReference type="ARBA" id="ARBA00023242"/>
    </source>
</evidence>
<dbReference type="EMBL" id="BTGU01000055">
    <property type="protein sequence ID" value="GMN55189.1"/>
    <property type="molecule type" value="Genomic_DNA"/>
</dbReference>
<evidence type="ECO:0000256" key="3">
    <source>
        <dbReference type="ARBA" id="ARBA00023163"/>
    </source>
</evidence>
<comment type="caution">
    <text evidence="6">The sequence shown here is derived from an EMBL/GenBank/DDBJ whole genome shotgun (WGS) entry which is preliminary data.</text>
</comment>
<evidence type="ECO:0000313" key="6">
    <source>
        <dbReference type="EMBL" id="GMN55189.1"/>
    </source>
</evidence>
<organism evidence="6 7">
    <name type="scientific">Ficus carica</name>
    <name type="common">Common fig</name>
    <dbReference type="NCBI Taxonomy" id="3494"/>
    <lineage>
        <taxon>Eukaryota</taxon>
        <taxon>Viridiplantae</taxon>
        <taxon>Streptophyta</taxon>
        <taxon>Embryophyta</taxon>
        <taxon>Tracheophyta</taxon>
        <taxon>Spermatophyta</taxon>
        <taxon>Magnoliopsida</taxon>
        <taxon>eudicotyledons</taxon>
        <taxon>Gunneridae</taxon>
        <taxon>Pentapetalae</taxon>
        <taxon>rosids</taxon>
        <taxon>fabids</taxon>
        <taxon>Rosales</taxon>
        <taxon>Moraceae</taxon>
        <taxon>Ficeae</taxon>
        <taxon>Ficus</taxon>
    </lineage>
</organism>
<proteinExistence type="inferred from homology"/>
<sequence>MSFDFELENAMFSSEDFNFQEIQDPLLSSIDSSFNGIEEMNSQVHFNGAEEWSDFGAYPSLLFDNGNYQDEFHLEDQQHQQSVSVNGMLGDDHRYDTVPPSLEACLEETTANIIGDEIAATTLAPQDVGVKKGKGYPFSLAALELLNNYGSGFKRLKGERIIEPIKYGNHGNNVEAEAAEDRRSAEEILRIAGARFIQSYSPQESSGHPFECSFSGLSDEETKDVELVELLLSSAEKVECQQYESASRLLNLCDYLSSNTGNPVQRVVYYFCEALKEKVDRETGRLGSSKGSGKWHRLFDINNPSLVPGAPRIAFHQGLPVFQAEKCAGVQAIVESIAEAKKVHVIDLRIACGSQWTNLMQALASRLENPVELLKVTAIGTATARQALEETGRWLENFAYTMKIPFSFKIVIVENMLSLKEDLFELDAEETLAVYSYYALKSMIAQPAQLESLMRVIRSLNPRVMVVTEVEANFNSPDFVNRFIEALFFYGTFFDFLEASMKHDDTNRVIFESFYCGLAIRNTVATEGEERKVRNVQIHVWRAFFARFGTEELELSPSSVYKAKKVMENFPCGRSCTLDMNGKCLVMGWKGTPINSLSVWRFV</sequence>
<keyword evidence="2" id="KW-0805">Transcription regulation</keyword>
<dbReference type="Pfam" id="PF03514">
    <property type="entry name" value="GRAS"/>
    <property type="match status" value="1"/>
</dbReference>
<dbReference type="PANTHER" id="PTHR31636">
    <property type="entry name" value="OSJNBA0084A10.13 PROTEIN-RELATED"/>
    <property type="match status" value="1"/>
</dbReference>
<feature type="short sequence motif" description="VHIID" evidence="5">
    <location>
        <begin position="343"/>
        <end position="347"/>
    </location>
</feature>
<protein>
    <recommendedName>
        <fullName evidence="8">DELLA RGL1-like protein</fullName>
    </recommendedName>
</protein>
<name>A0AA88ALV8_FICCA</name>
<dbReference type="InterPro" id="IPR005202">
    <property type="entry name" value="TF_GRAS"/>
</dbReference>
<comment type="caution">
    <text evidence="5">Lacks conserved residue(s) required for the propagation of feature annotation.</text>
</comment>
<feature type="region of interest" description="Leucine repeat II (LRII)" evidence="5">
    <location>
        <begin position="390"/>
        <end position="422"/>
    </location>
</feature>
<evidence type="ECO:0000256" key="1">
    <source>
        <dbReference type="ARBA" id="ARBA00004123"/>
    </source>
</evidence>
<evidence type="ECO:0000313" key="7">
    <source>
        <dbReference type="Proteomes" id="UP001187192"/>
    </source>
</evidence>
<gene>
    <name evidence="6" type="ORF">TIFTF001_024293</name>
</gene>
<feature type="region of interest" description="SAW" evidence="5">
    <location>
        <begin position="525"/>
        <end position="601"/>
    </location>
</feature>